<feature type="transmembrane region" description="Helical" evidence="1">
    <location>
        <begin position="12"/>
        <end position="30"/>
    </location>
</feature>
<feature type="transmembrane region" description="Helical" evidence="1">
    <location>
        <begin position="358"/>
        <end position="379"/>
    </location>
</feature>
<evidence type="ECO:0000313" key="2">
    <source>
        <dbReference type="EMBL" id="TRX99910.1"/>
    </source>
</evidence>
<feature type="transmembrane region" description="Helical" evidence="1">
    <location>
        <begin position="131"/>
        <end position="154"/>
    </location>
</feature>
<proteinExistence type="predicted"/>
<feature type="transmembrane region" description="Helical" evidence="1">
    <location>
        <begin position="292"/>
        <end position="312"/>
    </location>
</feature>
<comment type="caution">
    <text evidence="2">The sequence shown here is derived from an EMBL/GenBank/DDBJ whole genome shotgun (WGS) entry which is preliminary data.</text>
</comment>
<dbReference type="GeneID" id="41338811"/>
<dbReference type="GO" id="GO:0015813">
    <property type="term" value="P:L-glutamate transmembrane transport"/>
    <property type="evidence" value="ECO:0007669"/>
    <property type="project" value="InterPro"/>
</dbReference>
<dbReference type="PANTHER" id="PTHR36178">
    <property type="entry name" value="SLR0625 PROTEIN"/>
    <property type="match status" value="1"/>
</dbReference>
<feature type="transmembrane region" description="Helical" evidence="1">
    <location>
        <begin position="428"/>
        <end position="449"/>
    </location>
</feature>
<dbReference type="GO" id="GO:0015501">
    <property type="term" value="F:glutamate:sodium symporter activity"/>
    <property type="evidence" value="ECO:0007669"/>
    <property type="project" value="InterPro"/>
</dbReference>
<dbReference type="RefSeq" id="WP_012242588.1">
    <property type="nucleotide sequence ID" value="NZ_JACAOG010000001.1"/>
</dbReference>
<reference evidence="2 3" key="1">
    <citation type="submission" date="2019-07" db="EMBL/GenBank/DDBJ databases">
        <title>Genome sequence of Acholeplasma laidlawii strain with increased resistance to erythromycin.</title>
        <authorList>
            <person name="Medvedeva E.S."/>
            <person name="Baranova N.B."/>
            <person name="Siniagina M.N."/>
            <person name="Mouzykantov A."/>
            <person name="Chernova O.A."/>
            <person name="Chernov V.M."/>
        </authorList>
    </citation>
    <scope>NUCLEOTIDE SEQUENCE [LARGE SCALE GENOMIC DNA]</scope>
    <source>
        <strain evidence="2 3">PG8REry</strain>
    </source>
</reference>
<dbReference type="GO" id="GO:0016020">
    <property type="term" value="C:membrane"/>
    <property type="evidence" value="ECO:0007669"/>
    <property type="project" value="InterPro"/>
</dbReference>
<dbReference type="EMBL" id="VKID01000001">
    <property type="protein sequence ID" value="TRX99910.1"/>
    <property type="molecule type" value="Genomic_DNA"/>
</dbReference>
<evidence type="ECO:0000313" key="3">
    <source>
        <dbReference type="Proteomes" id="UP000315938"/>
    </source>
</evidence>
<sequence length="481" mass="53743">MTSILTSAFDTWSFILWFAILSLVMMFGNVIRRKVKFFRNLLFPTAIIAGFLGLGVKYLWYYLPDIVNFFSTTYTSDFLVSAKSNVIDFNNYLQVITYHALALGFIAMGLKTVKDSKTRKYKGKPIKTGLLIVNTYLLQGIIGLVFTIILGYVFTTVAPYSGLLLPMGFGQGPGQANNIGGIFEANGFVGGQAFGLAISTIGFICASTVGIFYINRRAKEGIIKRASQEASQTLESTVVEGSEEIPVSEAIDKMSIQIIFIFVVYAMAWVFMSLLTKLIGNTSSFQQSMVSLVWGFNFIFAMLFAIVFKLGLKYITKKGWMKRKYTNEYMLNRLSGVLFDFMVVASLMSINIEALVDTGLLLTLFIITTVGVFATYYYLSYTTKKIYPDYTIQAFATLFGNLTGTAPNGIALLREIDPNFETPAADDLVTGSSAAVMFGAPLLIITGIIYMPEWYYLWISFIALVIFFVVFNYFMLKEKKK</sequence>
<dbReference type="InterPro" id="IPR004445">
    <property type="entry name" value="GltS"/>
</dbReference>
<gene>
    <name evidence="2" type="ORF">FNV44_02400</name>
</gene>
<feature type="transmembrane region" description="Helical" evidence="1">
    <location>
        <begin position="42"/>
        <end position="63"/>
    </location>
</feature>
<name>A0A553II76_ACHLA</name>
<keyword evidence="1" id="KW-0472">Membrane</keyword>
<dbReference type="PANTHER" id="PTHR36178:SF1">
    <property type="entry name" value="SODIUM_GLUTAMATE SYMPORTER"/>
    <property type="match status" value="1"/>
</dbReference>
<protein>
    <recommendedName>
        <fullName evidence="4">Sodium:glutamate symporter</fullName>
    </recommendedName>
</protein>
<accession>A0A553II76</accession>
<keyword evidence="1" id="KW-1133">Transmembrane helix</keyword>
<organism evidence="2 3">
    <name type="scientific">Acholeplasma laidlawii</name>
    <dbReference type="NCBI Taxonomy" id="2148"/>
    <lineage>
        <taxon>Bacteria</taxon>
        <taxon>Bacillati</taxon>
        <taxon>Mycoplasmatota</taxon>
        <taxon>Mollicutes</taxon>
        <taxon>Acholeplasmatales</taxon>
        <taxon>Acholeplasmataceae</taxon>
        <taxon>Acholeplasma</taxon>
    </lineage>
</organism>
<dbReference type="Proteomes" id="UP000315938">
    <property type="component" value="Unassembled WGS sequence"/>
</dbReference>
<dbReference type="AlphaFoldDB" id="A0A553II76"/>
<feature type="transmembrane region" description="Helical" evidence="1">
    <location>
        <begin position="193"/>
        <end position="215"/>
    </location>
</feature>
<dbReference type="OMA" id="LAWGQYV"/>
<evidence type="ECO:0000256" key="1">
    <source>
        <dbReference type="SAM" id="Phobius"/>
    </source>
</evidence>
<keyword evidence="1" id="KW-0812">Transmembrane</keyword>
<evidence type="ECO:0008006" key="4">
    <source>
        <dbReference type="Google" id="ProtNLM"/>
    </source>
</evidence>
<feature type="transmembrane region" description="Helical" evidence="1">
    <location>
        <begin position="333"/>
        <end position="352"/>
    </location>
</feature>
<feature type="transmembrane region" description="Helical" evidence="1">
    <location>
        <begin position="258"/>
        <end position="280"/>
    </location>
</feature>
<feature type="transmembrane region" description="Helical" evidence="1">
    <location>
        <begin position="92"/>
        <end position="110"/>
    </location>
</feature>
<feature type="transmembrane region" description="Helical" evidence="1">
    <location>
        <begin position="455"/>
        <end position="476"/>
    </location>
</feature>